<feature type="signal peptide" evidence="1">
    <location>
        <begin position="1"/>
        <end position="20"/>
    </location>
</feature>
<evidence type="ECO:0000313" key="2">
    <source>
        <dbReference type="EMBL" id="KWV70926.1"/>
    </source>
</evidence>
<proteinExistence type="predicted"/>
<evidence type="ECO:0000313" key="3">
    <source>
        <dbReference type="Proteomes" id="UP000063434"/>
    </source>
</evidence>
<dbReference type="Proteomes" id="UP000063434">
    <property type="component" value="Unassembled WGS sequence"/>
</dbReference>
<feature type="chain" id="PRO_5007137617" description="Sel1 repeat family protein" evidence="1">
    <location>
        <begin position="21"/>
        <end position="270"/>
    </location>
</feature>
<dbReference type="RefSeq" id="WP_056783054.1">
    <property type="nucleotide sequence ID" value="NZ_LCYC01000062.1"/>
</dbReference>
<dbReference type="EMBL" id="LCYC01000062">
    <property type="protein sequence ID" value="KWV70926.1"/>
    <property type="molecule type" value="Genomic_DNA"/>
</dbReference>
<sequence length="270" mass="30389">MKTLLSSLLLLSLLSATAFAASTSSLPVTSSDDYFERAQKKAEQLKLMFDESVKLETSGKLDKATLPEELKEVQGVMTAFQDDLKMASEGGHVVATYMLANIQSRFGMSEEERKQVCEPMHKAMDQGLLAAGVGYYYQCDMAYMRLNLLDPGHVKYLEALKQMLLNVDPNHDYYPLYTNRSLCFEGDRLAEIKEERTLGNMQARASARMLTYDQYRADAYYILAATRMNDKGEPDSVNLTYLNQALALGCKDPMTLKEYYEKAFGSQASK</sequence>
<reference evidence="2 3" key="1">
    <citation type="submission" date="2015-05" db="EMBL/GenBank/DDBJ databases">
        <title>A genomic and transcriptomic approach to investigate the blue pigment phenotype in Pseudomonas fluorescens.</title>
        <authorList>
            <person name="Andreani N.A."/>
            <person name="Cardazzo B."/>
        </authorList>
    </citation>
    <scope>NUCLEOTIDE SEQUENCE [LARGE SCALE GENOMIC DNA]</scope>
    <source>
        <strain evidence="2 3">Ps_40</strain>
    </source>
</reference>
<dbReference type="PATRIC" id="fig|294.195.peg.5978"/>
<dbReference type="AlphaFoldDB" id="A0A109KKL2"/>
<gene>
    <name evidence="2" type="ORF">PFL603g_05604</name>
</gene>
<organism evidence="2 3">
    <name type="scientific">Pseudomonas fluorescens</name>
    <dbReference type="NCBI Taxonomy" id="294"/>
    <lineage>
        <taxon>Bacteria</taxon>
        <taxon>Pseudomonadati</taxon>
        <taxon>Pseudomonadota</taxon>
        <taxon>Gammaproteobacteria</taxon>
        <taxon>Pseudomonadales</taxon>
        <taxon>Pseudomonadaceae</taxon>
        <taxon>Pseudomonas</taxon>
    </lineage>
</organism>
<comment type="caution">
    <text evidence="2">The sequence shown here is derived from an EMBL/GenBank/DDBJ whole genome shotgun (WGS) entry which is preliminary data.</text>
</comment>
<protein>
    <recommendedName>
        <fullName evidence="4">Sel1 repeat family protein</fullName>
    </recommendedName>
</protein>
<keyword evidence="1" id="KW-0732">Signal</keyword>
<evidence type="ECO:0000256" key="1">
    <source>
        <dbReference type="SAM" id="SignalP"/>
    </source>
</evidence>
<accession>A0A109KKL2</accession>
<evidence type="ECO:0008006" key="4">
    <source>
        <dbReference type="Google" id="ProtNLM"/>
    </source>
</evidence>
<name>A0A109KKL2_PSEFL</name>